<evidence type="ECO:0000256" key="4">
    <source>
        <dbReference type="ARBA" id="ARBA00022598"/>
    </source>
</evidence>
<dbReference type="GO" id="GO:0016874">
    <property type="term" value="F:ligase activity"/>
    <property type="evidence" value="ECO:0007669"/>
    <property type="project" value="UniProtKB-KW"/>
</dbReference>
<evidence type="ECO:0000313" key="14">
    <source>
        <dbReference type="EMBL" id="AAV48434.1"/>
    </source>
</evidence>
<evidence type="ECO:0000256" key="3">
    <source>
        <dbReference type="ARBA" id="ARBA00001953"/>
    </source>
</evidence>
<dbReference type="Pfam" id="PF00364">
    <property type="entry name" value="Biotin_lipoyl"/>
    <property type="match status" value="1"/>
</dbReference>
<dbReference type="CDD" id="cd06850">
    <property type="entry name" value="biotinyl_domain"/>
    <property type="match status" value="1"/>
</dbReference>
<evidence type="ECO:0000256" key="9">
    <source>
        <dbReference type="PROSITE-ProRule" id="PRU00409"/>
    </source>
</evidence>
<dbReference type="KEGG" id="hma:rrnB0263"/>
<evidence type="ECO:0000256" key="5">
    <source>
        <dbReference type="ARBA" id="ARBA00022741"/>
    </source>
</evidence>
<keyword evidence="16" id="KW-1185">Reference proteome</keyword>
<organism evidence="14 16">
    <name type="scientific">Haloarcula marismortui (strain ATCC 43049 / DSM 3752 / JCM 8966 / VKM B-1809)</name>
    <name type="common">Halobacterium marismortui</name>
    <dbReference type="NCBI Taxonomy" id="272569"/>
    <lineage>
        <taxon>Archaea</taxon>
        <taxon>Methanobacteriati</taxon>
        <taxon>Methanobacteriota</taxon>
        <taxon>Stenosarchaea group</taxon>
        <taxon>Halobacteria</taxon>
        <taxon>Halobacteriales</taxon>
        <taxon>Haloarculaceae</taxon>
        <taxon>Haloarcula</taxon>
    </lineage>
</organism>
<dbReference type="PROSITE" id="PS50979">
    <property type="entry name" value="BC"/>
    <property type="match status" value="1"/>
</dbReference>
<dbReference type="FunFam" id="3.30.1490.20:FF:000003">
    <property type="entry name" value="acetyl-CoA carboxylase isoform X1"/>
    <property type="match status" value="1"/>
</dbReference>
<reference evidence="14 16" key="1">
    <citation type="journal article" date="2004" name="Genome Res.">
        <title>Genome sequence of Haloarcula marismortui: a halophilic archaeon from the Dead Sea.</title>
        <authorList>
            <person name="Baliga N.S."/>
            <person name="Bonneau R."/>
            <person name="Facciotti M.T."/>
            <person name="Pan M."/>
            <person name="Glusman G."/>
            <person name="Deutsch E.W."/>
            <person name="Shannon P."/>
            <person name="Chiu Y."/>
            <person name="Weng R.S."/>
            <person name="Gan R.R."/>
            <person name="Hung P."/>
            <person name="Date S.V."/>
            <person name="Marcotte E."/>
            <person name="Hood L."/>
            <person name="Ng W.V."/>
        </authorList>
    </citation>
    <scope>NUCLEOTIDE SEQUENCE [LARGE SCALE GENOMIC DNA]</scope>
    <source>
        <strain evidence="14">ATCC 43049</strain>
        <strain evidence="16">ATCC 43049 / DSM 3752 / JCM 8966 / VKM B-1809</strain>
    </source>
</reference>
<dbReference type="SMART" id="SM00878">
    <property type="entry name" value="Biotin_carb_C"/>
    <property type="match status" value="1"/>
</dbReference>
<feature type="domain" description="Biotin carboxylation" evidence="13">
    <location>
        <begin position="1"/>
        <end position="446"/>
    </location>
</feature>
<keyword evidence="6 9" id="KW-0067">ATP-binding</keyword>
<feature type="domain" description="ATP-grasp" evidence="12">
    <location>
        <begin position="121"/>
        <end position="317"/>
    </location>
</feature>
<evidence type="ECO:0000259" key="12">
    <source>
        <dbReference type="PROSITE" id="PS50975"/>
    </source>
</evidence>
<keyword evidence="5 9" id="KW-0547">Nucleotide-binding</keyword>
<dbReference type="eggNOG" id="arCOG01591">
    <property type="taxonomic scope" value="Archaea"/>
</dbReference>
<evidence type="ECO:0000313" key="15">
    <source>
        <dbReference type="EMBL" id="QCP89713.1"/>
    </source>
</evidence>
<sequence>MFEKVLVANRGEIAVRVMAACEELGIETVAVYSDADRNAGHVEYADDAYNVGPAPASESYLDQTAILDVAERAGADAIHPGYGFLAENAEFAGRVEAADGLTWVGPPSDAMETLGEKTKARTVMQEAGVPVVPGTTDLVSEPDEVRELGAKYGYPIAIKAEGGGGGRGMKIVRSEAEVAEALKSAKREGEAYFGNDSVYVEKYLEAPKHVEVQVLADEHGNVRHLGERDCSLQRRHQKVIEEAPSPALDAELRTEIGAAARRGVSEAGYTNAGTVEFLVEDGEFYFMEVNTRIQVEHTVTEAVTGIDIVRWQLRVAAGERLDFTQDDVSIDGHAVEYRINAENPAEDFAPTPGPLTTYAPPSSIGVRLDHAVSQGDDIGGDYDSMIAKLIVAGEDREHCLDRSKRALDHFTVEGVHTTIPFHRLMLDDDTFRAGTHTTKYLDQELADDALDAAVARWGTDEVGGDASAASTDQIAVEVDGKRFDVVVTDGLPRISRDGNASGGSGSGTSGGNSSGGGTVDVTTSGAITAEMQGTILSTKVVPGDDIAAGDVVCVLEAMKMENDVVASAGGTVASVPVAEGDSVDMGDTLVVLEE</sequence>
<dbReference type="AlphaFoldDB" id="Q5UWB9"/>
<dbReference type="SUPFAM" id="SSF52440">
    <property type="entry name" value="PreATP-grasp domain"/>
    <property type="match status" value="1"/>
</dbReference>
<comment type="cofactor">
    <cofactor evidence="1">
        <name>Mn(2+)</name>
        <dbReference type="ChEBI" id="CHEBI:29035"/>
    </cofactor>
</comment>
<keyword evidence="8" id="KW-0092">Biotin</keyword>
<dbReference type="NCBIfam" id="NF006367">
    <property type="entry name" value="PRK08591.1"/>
    <property type="match status" value="1"/>
</dbReference>
<dbReference type="InterPro" id="IPR011761">
    <property type="entry name" value="ATP-grasp"/>
</dbReference>
<evidence type="ECO:0000256" key="7">
    <source>
        <dbReference type="ARBA" id="ARBA00022842"/>
    </source>
</evidence>
<dbReference type="RefSeq" id="WP_011224915.1">
    <property type="nucleotide sequence ID" value="NC_006397.1"/>
</dbReference>
<dbReference type="PROSITE" id="PS50968">
    <property type="entry name" value="BIOTINYL_LIPOYL"/>
    <property type="match status" value="1"/>
</dbReference>
<dbReference type="PROSITE" id="PS50975">
    <property type="entry name" value="ATP_GRASP"/>
    <property type="match status" value="1"/>
</dbReference>
<dbReference type="Gene3D" id="3.30.470.20">
    <property type="entry name" value="ATP-grasp fold, B domain"/>
    <property type="match status" value="1"/>
</dbReference>
<dbReference type="InterPro" id="IPR000089">
    <property type="entry name" value="Biotin_lipoyl"/>
</dbReference>
<dbReference type="Pfam" id="PF02786">
    <property type="entry name" value="CPSase_L_D2"/>
    <property type="match status" value="1"/>
</dbReference>
<evidence type="ECO:0000313" key="16">
    <source>
        <dbReference type="Proteomes" id="UP000001169"/>
    </source>
</evidence>
<dbReference type="EMBL" id="AY596298">
    <property type="protein sequence ID" value="AAV48434.1"/>
    <property type="molecule type" value="Genomic_DNA"/>
</dbReference>
<dbReference type="InterPro" id="IPR016185">
    <property type="entry name" value="PreATP-grasp_dom_sf"/>
</dbReference>
<gene>
    <name evidence="14" type="primary">accC1</name>
    <name evidence="14" type="ordered locus">rrnB0263</name>
    <name evidence="15" type="ORF">E6P14_02085</name>
</gene>
<comment type="cofactor">
    <cofactor evidence="2">
        <name>Co(2+)</name>
        <dbReference type="ChEBI" id="CHEBI:48828"/>
    </cofactor>
</comment>
<dbReference type="Proteomes" id="UP000298722">
    <property type="component" value="Plasmid pHMA288"/>
</dbReference>
<evidence type="ECO:0000256" key="2">
    <source>
        <dbReference type="ARBA" id="ARBA00001941"/>
    </source>
</evidence>
<dbReference type="PANTHER" id="PTHR18866">
    <property type="entry name" value="CARBOXYLASE:PYRUVATE/ACETYL-COA/PROPIONYL-COA CARBOXYLASE"/>
    <property type="match status" value="1"/>
</dbReference>
<dbReference type="GO" id="GO:0005524">
    <property type="term" value="F:ATP binding"/>
    <property type="evidence" value="ECO:0007669"/>
    <property type="project" value="UniProtKB-UniRule"/>
</dbReference>
<dbReference type="Pfam" id="PF02785">
    <property type="entry name" value="Biotin_carb_C"/>
    <property type="match status" value="1"/>
</dbReference>
<dbReference type="PROSITE" id="PS00867">
    <property type="entry name" value="CPSASE_2"/>
    <property type="match status" value="1"/>
</dbReference>
<feature type="compositionally biased region" description="Gly residues" evidence="10">
    <location>
        <begin position="500"/>
        <end position="518"/>
    </location>
</feature>
<feature type="region of interest" description="Disordered" evidence="10">
    <location>
        <begin position="494"/>
        <end position="521"/>
    </location>
</feature>
<dbReference type="InterPro" id="IPR050856">
    <property type="entry name" value="Biotin_carboxylase_complex"/>
</dbReference>
<dbReference type="Gene3D" id="2.40.50.100">
    <property type="match status" value="1"/>
</dbReference>
<geneLocation type="plasmid" evidence="15">
    <name>pHMA288</name>
</geneLocation>
<proteinExistence type="predicted"/>
<name>Q5UWB9_HALMA</name>
<dbReference type="SUPFAM" id="SSF56059">
    <property type="entry name" value="Glutathione synthetase ATP-binding domain-like"/>
    <property type="match status" value="1"/>
</dbReference>
<evidence type="ECO:0000313" key="17">
    <source>
        <dbReference type="Proteomes" id="UP000298722"/>
    </source>
</evidence>
<dbReference type="EnsemblBacteria" id="AAV48434">
    <property type="protein sequence ID" value="AAV48434"/>
    <property type="gene ID" value="rrnB0263"/>
</dbReference>
<comment type="cofactor">
    <cofactor evidence="3">
        <name>biotin</name>
        <dbReference type="ChEBI" id="CHEBI:57586"/>
    </cofactor>
</comment>
<evidence type="ECO:0000256" key="8">
    <source>
        <dbReference type="ARBA" id="ARBA00023267"/>
    </source>
</evidence>
<dbReference type="PATRIC" id="fig|272569.17.peg.4262"/>
<evidence type="ECO:0000256" key="10">
    <source>
        <dbReference type="SAM" id="MobiDB-lite"/>
    </source>
</evidence>
<dbReference type="InterPro" id="IPR011054">
    <property type="entry name" value="Rudment_hybrid_motif"/>
</dbReference>
<dbReference type="STRING" id="272569.rrnB0263"/>
<dbReference type="FunFam" id="3.40.50.20:FF:000010">
    <property type="entry name" value="Propionyl-CoA carboxylase subunit alpha"/>
    <property type="match status" value="1"/>
</dbReference>
<dbReference type="InterPro" id="IPR011053">
    <property type="entry name" value="Single_hybrid_motif"/>
</dbReference>
<protein>
    <submittedName>
        <fullName evidence="15">Acetyl-CoA carboxylase biotin carboxylase subunit</fullName>
    </submittedName>
    <submittedName>
        <fullName evidence="14">Carbamoyl phosphate synthase L chain</fullName>
    </submittedName>
</protein>
<evidence type="ECO:0000259" key="13">
    <source>
        <dbReference type="PROSITE" id="PS50979"/>
    </source>
</evidence>
<keyword evidence="15" id="KW-0614">Plasmid</keyword>
<dbReference type="InterPro" id="IPR005479">
    <property type="entry name" value="CPAse_ATP-bd"/>
</dbReference>
<dbReference type="SUPFAM" id="SSF51246">
    <property type="entry name" value="Rudiment single hybrid motif"/>
    <property type="match status" value="1"/>
</dbReference>
<dbReference type="SUPFAM" id="SSF51230">
    <property type="entry name" value="Single hybrid motif"/>
    <property type="match status" value="1"/>
</dbReference>
<dbReference type="Proteomes" id="UP000001169">
    <property type="component" value="Chromosome II"/>
</dbReference>
<dbReference type="PaxDb" id="272569-rrnB0263"/>
<dbReference type="InterPro" id="IPR005482">
    <property type="entry name" value="Biotin_COase_C"/>
</dbReference>
<feature type="domain" description="Lipoyl-binding" evidence="11">
    <location>
        <begin position="518"/>
        <end position="593"/>
    </location>
</feature>
<keyword evidence="7" id="KW-0460">Magnesium</keyword>
<dbReference type="GeneID" id="40150906"/>
<evidence type="ECO:0000259" key="11">
    <source>
        <dbReference type="PROSITE" id="PS50968"/>
    </source>
</evidence>
<accession>Q5UWB9</accession>
<reference evidence="15 17" key="2">
    <citation type="submission" date="2019-04" db="EMBL/GenBank/DDBJ databases">
        <title>Methylomes of two halophilic Archaea, Haloarcula marismortui and Haloferax mediterranei.</title>
        <authorList>
            <person name="DasSarma S."/>
            <person name="DasSarma P."/>
            <person name="DasSarma S."/>
            <person name="Fomenkov A."/>
            <person name="Vincze T."/>
            <person name="Anton B.P."/>
            <person name="Roberts R.J."/>
        </authorList>
    </citation>
    <scope>NUCLEOTIDE SEQUENCE [LARGE SCALE GENOMIC DNA]</scope>
    <source>
        <strain evidence="15 17">ATCC 43049</strain>
        <plasmid evidence="15">pHMA288</plasmid>
        <plasmid evidence="17">phma288</plasmid>
    </source>
</reference>
<dbReference type="PROSITE" id="PS00188">
    <property type="entry name" value="BIOTIN"/>
    <property type="match status" value="1"/>
</dbReference>
<dbReference type="Pfam" id="PF00289">
    <property type="entry name" value="Biotin_carb_N"/>
    <property type="match status" value="1"/>
</dbReference>
<dbReference type="InterPro" id="IPR001882">
    <property type="entry name" value="Biotin_BS"/>
</dbReference>
<dbReference type="HOGENOM" id="CLU_000395_3_1_2"/>
<dbReference type="InterPro" id="IPR005481">
    <property type="entry name" value="BC-like_N"/>
</dbReference>
<evidence type="ECO:0000256" key="1">
    <source>
        <dbReference type="ARBA" id="ARBA00001936"/>
    </source>
</evidence>
<keyword evidence="4" id="KW-0436">Ligase</keyword>
<dbReference type="PANTHER" id="PTHR18866:SF33">
    <property type="entry name" value="METHYLCROTONOYL-COA CARBOXYLASE SUBUNIT ALPHA, MITOCHONDRIAL-RELATED"/>
    <property type="match status" value="1"/>
</dbReference>
<geneLocation type="plasmid" evidence="17">
    <name>phma288</name>
</geneLocation>
<dbReference type="GO" id="GO:0046872">
    <property type="term" value="F:metal ion binding"/>
    <property type="evidence" value="ECO:0007669"/>
    <property type="project" value="InterPro"/>
</dbReference>
<dbReference type="InterPro" id="IPR011764">
    <property type="entry name" value="Biotin_carboxylation_dom"/>
</dbReference>
<evidence type="ECO:0000256" key="6">
    <source>
        <dbReference type="ARBA" id="ARBA00022840"/>
    </source>
</evidence>
<dbReference type="EMBL" id="CP039136">
    <property type="protein sequence ID" value="QCP89713.1"/>
    <property type="molecule type" value="Genomic_DNA"/>
</dbReference>